<evidence type="ECO:0000313" key="2">
    <source>
        <dbReference type="EMBL" id="KAL0491969.1"/>
    </source>
</evidence>
<accession>A0AAW2ZTA2</accession>
<comment type="caution">
    <text evidence="2">The sequence shown here is derived from an EMBL/GenBank/DDBJ whole genome shotgun (WGS) entry which is preliminary data.</text>
</comment>
<keyword evidence="3" id="KW-1185">Reference proteome</keyword>
<proteinExistence type="predicted"/>
<feature type="compositionally biased region" description="Basic and acidic residues" evidence="1">
    <location>
        <begin position="1"/>
        <end position="19"/>
    </location>
</feature>
<dbReference type="AlphaFoldDB" id="A0AAW2ZTA2"/>
<evidence type="ECO:0000256" key="1">
    <source>
        <dbReference type="SAM" id="MobiDB-lite"/>
    </source>
</evidence>
<evidence type="ECO:0000313" key="3">
    <source>
        <dbReference type="Proteomes" id="UP001431209"/>
    </source>
</evidence>
<sequence>MTEQKVTTKVEDKHDHDTAKGAVGGAVVGSVVPGVGTLAGAAIGGVVGHYTGEAHKGETKTTTETHNV</sequence>
<organism evidence="2 3">
    <name type="scientific">Acrasis kona</name>
    <dbReference type="NCBI Taxonomy" id="1008807"/>
    <lineage>
        <taxon>Eukaryota</taxon>
        <taxon>Discoba</taxon>
        <taxon>Heterolobosea</taxon>
        <taxon>Tetramitia</taxon>
        <taxon>Eutetramitia</taxon>
        <taxon>Acrasidae</taxon>
        <taxon>Acrasis</taxon>
    </lineage>
</organism>
<name>A0AAW2ZTA2_9EUKA</name>
<reference evidence="2 3" key="1">
    <citation type="submission" date="2024-03" db="EMBL/GenBank/DDBJ databases">
        <title>The Acrasis kona genome and developmental transcriptomes reveal deep origins of eukaryotic multicellular pathways.</title>
        <authorList>
            <person name="Sheikh S."/>
            <person name="Fu C.-J."/>
            <person name="Brown M.W."/>
            <person name="Baldauf S.L."/>
        </authorList>
    </citation>
    <scope>NUCLEOTIDE SEQUENCE [LARGE SCALE GENOMIC DNA]</scope>
    <source>
        <strain evidence="2 3">ATCC MYA-3509</strain>
    </source>
</reference>
<protein>
    <submittedName>
        <fullName evidence="2">Tape measure protein</fullName>
    </submittedName>
</protein>
<dbReference type="Proteomes" id="UP001431209">
    <property type="component" value="Unassembled WGS sequence"/>
</dbReference>
<dbReference type="EMBL" id="JAOPGA020001893">
    <property type="protein sequence ID" value="KAL0491969.1"/>
    <property type="molecule type" value="Genomic_DNA"/>
</dbReference>
<feature type="region of interest" description="Disordered" evidence="1">
    <location>
        <begin position="1"/>
        <end position="21"/>
    </location>
</feature>
<gene>
    <name evidence="2" type="ORF">AKO1_010120</name>
</gene>